<name>A0ABW5GHV5_9PSEU</name>
<accession>A0ABW5GHV5</accession>
<sequence>MIELPQPTGAELWPRAEAAPAARLNKPWRAVVALVEVLLAALAVWGAFACWDAGVMTVSTTAGDGAVLVSQRYFGGPLAGAIGLGTLAALLLVDAVRQLLLAVRARHREKTD</sequence>
<protein>
    <submittedName>
        <fullName evidence="2">Uncharacterized protein</fullName>
    </submittedName>
</protein>
<evidence type="ECO:0000313" key="3">
    <source>
        <dbReference type="Proteomes" id="UP001597419"/>
    </source>
</evidence>
<dbReference type="EMBL" id="JBHUKU010000008">
    <property type="protein sequence ID" value="MFD2460431.1"/>
    <property type="molecule type" value="Genomic_DNA"/>
</dbReference>
<dbReference type="Proteomes" id="UP001597419">
    <property type="component" value="Unassembled WGS sequence"/>
</dbReference>
<keyword evidence="1" id="KW-1133">Transmembrane helix</keyword>
<reference evidence="3" key="1">
    <citation type="journal article" date="2019" name="Int. J. Syst. Evol. Microbiol.">
        <title>The Global Catalogue of Microorganisms (GCM) 10K type strain sequencing project: providing services to taxonomists for standard genome sequencing and annotation.</title>
        <authorList>
            <consortium name="The Broad Institute Genomics Platform"/>
            <consortium name="The Broad Institute Genome Sequencing Center for Infectious Disease"/>
            <person name="Wu L."/>
            <person name="Ma J."/>
        </authorList>
    </citation>
    <scope>NUCLEOTIDE SEQUENCE [LARGE SCALE GENOMIC DNA]</scope>
    <source>
        <strain evidence="3">CGMCC 4.7643</strain>
    </source>
</reference>
<proteinExistence type="predicted"/>
<comment type="caution">
    <text evidence="2">The sequence shown here is derived from an EMBL/GenBank/DDBJ whole genome shotgun (WGS) entry which is preliminary data.</text>
</comment>
<keyword evidence="1" id="KW-0472">Membrane</keyword>
<evidence type="ECO:0000313" key="2">
    <source>
        <dbReference type="EMBL" id="MFD2460431.1"/>
    </source>
</evidence>
<keyword evidence="3" id="KW-1185">Reference proteome</keyword>
<organism evidence="2 3">
    <name type="scientific">Amycolatopsis samaneae</name>
    <dbReference type="NCBI Taxonomy" id="664691"/>
    <lineage>
        <taxon>Bacteria</taxon>
        <taxon>Bacillati</taxon>
        <taxon>Actinomycetota</taxon>
        <taxon>Actinomycetes</taxon>
        <taxon>Pseudonocardiales</taxon>
        <taxon>Pseudonocardiaceae</taxon>
        <taxon>Amycolatopsis</taxon>
    </lineage>
</organism>
<feature type="transmembrane region" description="Helical" evidence="1">
    <location>
        <begin position="74"/>
        <end position="96"/>
    </location>
</feature>
<keyword evidence="1" id="KW-0812">Transmembrane</keyword>
<feature type="transmembrane region" description="Helical" evidence="1">
    <location>
        <begin position="31"/>
        <end position="54"/>
    </location>
</feature>
<evidence type="ECO:0000256" key="1">
    <source>
        <dbReference type="SAM" id="Phobius"/>
    </source>
</evidence>
<dbReference type="RefSeq" id="WP_345397657.1">
    <property type="nucleotide sequence ID" value="NZ_BAABHG010000009.1"/>
</dbReference>
<gene>
    <name evidence="2" type="ORF">ACFSYJ_17620</name>
</gene>